<comment type="caution">
    <text evidence="1">The sequence shown here is derived from an EMBL/GenBank/DDBJ whole genome shotgun (WGS) entry which is preliminary data.</text>
</comment>
<dbReference type="Gene3D" id="3.90.550.10">
    <property type="entry name" value="Spore Coat Polysaccharide Biosynthesis Protein SpsA, Chain A"/>
    <property type="match status" value="1"/>
</dbReference>
<dbReference type="EMBL" id="LNQE01000041">
    <property type="protein sequence ID" value="KUG29766.1"/>
    <property type="molecule type" value="Genomic_DNA"/>
</dbReference>
<gene>
    <name evidence="1" type="ORF">ASZ90_000348</name>
</gene>
<organism evidence="1">
    <name type="scientific">hydrocarbon metagenome</name>
    <dbReference type="NCBI Taxonomy" id="938273"/>
    <lineage>
        <taxon>unclassified sequences</taxon>
        <taxon>metagenomes</taxon>
        <taxon>ecological metagenomes</taxon>
    </lineage>
</organism>
<reference evidence="1" key="1">
    <citation type="journal article" date="2015" name="Proc. Natl. Acad. Sci. U.S.A.">
        <title>Networks of energetic and metabolic interactions define dynamics in microbial communities.</title>
        <authorList>
            <person name="Embree M."/>
            <person name="Liu J.K."/>
            <person name="Al-Bassam M.M."/>
            <person name="Zengler K."/>
        </authorList>
    </citation>
    <scope>NUCLEOTIDE SEQUENCE</scope>
</reference>
<name>A0A0W8G9K2_9ZZZZ</name>
<proteinExistence type="predicted"/>
<accession>A0A0W8G9K2</accession>
<evidence type="ECO:0000313" key="1">
    <source>
        <dbReference type="EMBL" id="KUG29766.1"/>
    </source>
</evidence>
<dbReference type="AlphaFoldDB" id="A0A0W8G9K2"/>
<sequence length="108" mass="11678">MLREIGRKPSRLEDIQGQYIGLVRFRGRQAAALRQRLEGLEAGTDVGGKPAAAAYMTDLLQVLIDEGRAVAAAPFRGEWCEVDSPRDLALAQDRARGWLGAVFPGGDA</sequence>
<dbReference type="SUPFAM" id="SSF53448">
    <property type="entry name" value="Nucleotide-diphospho-sugar transferases"/>
    <property type="match status" value="1"/>
</dbReference>
<dbReference type="InterPro" id="IPR029044">
    <property type="entry name" value="Nucleotide-diphossugar_trans"/>
</dbReference>
<protein>
    <submittedName>
        <fullName evidence="1">Uncharacterized protein</fullName>
    </submittedName>
</protein>